<sequence>MPAVWGLQALAASTSPTSSSAIQTRATTSSSTALNALQIGISDACVYLVAYALVKKMHKTLFQATAVSAMNRNALGGSRCTTDATHTHSQHIVSAHPSYSSHATSRDGRRVSERIARIFDKPPAPAEPWVFGLIDEEALEAANGGAQRVLEGGR</sequence>
<reference evidence="1 2" key="1">
    <citation type="journal article" date="2024" name="J Genomics">
        <title>Draft genome sequencing and assembly of Favolaschia claudopus CIRM-BRFM 2984 isolated from oak limbs.</title>
        <authorList>
            <person name="Navarro D."/>
            <person name="Drula E."/>
            <person name="Chaduli D."/>
            <person name="Cazenave R."/>
            <person name="Ahrendt S."/>
            <person name="Wang J."/>
            <person name="Lipzen A."/>
            <person name="Daum C."/>
            <person name="Barry K."/>
            <person name="Grigoriev I.V."/>
            <person name="Favel A."/>
            <person name="Rosso M.N."/>
            <person name="Martin F."/>
        </authorList>
    </citation>
    <scope>NUCLEOTIDE SEQUENCE [LARGE SCALE GENOMIC DNA]</scope>
    <source>
        <strain evidence="1 2">CIRM-BRFM 2984</strain>
    </source>
</reference>
<evidence type="ECO:0000313" key="2">
    <source>
        <dbReference type="Proteomes" id="UP001362999"/>
    </source>
</evidence>
<gene>
    <name evidence="1" type="ORF">R3P38DRAFT_3168302</name>
</gene>
<dbReference type="EMBL" id="JAWWNJ010000003">
    <property type="protein sequence ID" value="KAK7059851.1"/>
    <property type="molecule type" value="Genomic_DNA"/>
</dbReference>
<name>A0AAW0E4I9_9AGAR</name>
<evidence type="ECO:0000313" key="1">
    <source>
        <dbReference type="EMBL" id="KAK7059851.1"/>
    </source>
</evidence>
<dbReference type="Proteomes" id="UP001362999">
    <property type="component" value="Unassembled WGS sequence"/>
</dbReference>
<keyword evidence="2" id="KW-1185">Reference proteome</keyword>
<comment type="caution">
    <text evidence="1">The sequence shown here is derived from an EMBL/GenBank/DDBJ whole genome shotgun (WGS) entry which is preliminary data.</text>
</comment>
<dbReference type="AlphaFoldDB" id="A0AAW0E4I9"/>
<protein>
    <submittedName>
        <fullName evidence="1">Uncharacterized protein</fullName>
    </submittedName>
</protein>
<organism evidence="1 2">
    <name type="scientific">Favolaschia claudopus</name>
    <dbReference type="NCBI Taxonomy" id="2862362"/>
    <lineage>
        <taxon>Eukaryota</taxon>
        <taxon>Fungi</taxon>
        <taxon>Dikarya</taxon>
        <taxon>Basidiomycota</taxon>
        <taxon>Agaricomycotina</taxon>
        <taxon>Agaricomycetes</taxon>
        <taxon>Agaricomycetidae</taxon>
        <taxon>Agaricales</taxon>
        <taxon>Marasmiineae</taxon>
        <taxon>Mycenaceae</taxon>
        <taxon>Favolaschia</taxon>
    </lineage>
</organism>
<proteinExistence type="predicted"/>
<accession>A0AAW0E4I9</accession>